<name>A0ACC2UVV0_9TREE</name>
<dbReference type="Proteomes" id="UP001227268">
    <property type="component" value="Unassembled WGS sequence"/>
</dbReference>
<evidence type="ECO:0000313" key="2">
    <source>
        <dbReference type="Proteomes" id="UP001227268"/>
    </source>
</evidence>
<protein>
    <submittedName>
        <fullName evidence="1">Uncharacterized protein</fullName>
    </submittedName>
</protein>
<keyword evidence="2" id="KW-1185">Reference proteome</keyword>
<sequence length="154" mass="16814">MTAPVLDETLEIFGQQSSTALATPFLFCYPLPDDADISPIVNTLESGLRNLTKAFPWVAGKVVNEGKTDAISGVFKIKQGNADIPRVVVKDYRNADDAPTFQALQEANFPEFMIPESLFSPINVLPTNPDQDRSPVLVLQVNRIQGGLFSPPLL</sequence>
<dbReference type="EMBL" id="JASBWT010000061">
    <property type="protein sequence ID" value="KAJ9091163.1"/>
    <property type="molecule type" value="Genomic_DNA"/>
</dbReference>
<proteinExistence type="predicted"/>
<accession>A0ACC2UVV0</accession>
<organism evidence="1 2">
    <name type="scientific">Naganishia friedmannii</name>
    <dbReference type="NCBI Taxonomy" id="89922"/>
    <lineage>
        <taxon>Eukaryota</taxon>
        <taxon>Fungi</taxon>
        <taxon>Dikarya</taxon>
        <taxon>Basidiomycota</taxon>
        <taxon>Agaricomycotina</taxon>
        <taxon>Tremellomycetes</taxon>
        <taxon>Filobasidiales</taxon>
        <taxon>Filobasidiaceae</taxon>
        <taxon>Naganishia</taxon>
    </lineage>
</organism>
<reference evidence="1" key="1">
    <citation type="submission" date="2023-04" db="EMBL/GenBank/DDBJ databases">
        <title>Draft Genome sequencing of Naganishia species isolated from polar environments using Oxford Nanopore Technology.</title>
        <authorList>
            <person name="Leo P."/>
            <person name="Venkateswaran K."/>
        </authorList>
    </citation>
    <scope>NUCLEOTIDE SEQUENCE</scope>
    <source>
        <strain evidence="1">MNA-CCFEE 5423</strain>
    </source>
</reference>
<gene>
    <name evidence="1" type="ORF">QFC21_007308</name>
</gene>
<comment type="caution">
    <text evidence="1">The sequence shown here is derived from an EMBL/GenBank/DDBJ whole genome shotgun (WGS) entry which is preliminary data.</text>
</comment>
<evidence type="ECO:0000313" key="1">
    <source>
        <dbReference type="EMBL" id="KAJ9091163.1"/>
    </source>
</evidence>